<dbReference type="GO" id="GO:0051301">
    <property type="term" value="P:cell division"/>
    <property type="evidence" value="ECO:0007669"/>
    <property type="project" value="UniProtKB-KW"/>
</dbReference>
<keyword evidence="8" id="KW-0832">Ubl conjugation</keyword>
<dbReference type="InterPro" id="IPR001373">
    <property type="entry name" value="Cullin_N"/>
</dbReference>
<dbReference type="FunFam" id="1.20.1310.10:FF:000026">
    <property type="entry name" value="Cullin 1"/>
    <property type="match status" value="1"/>
</dbReference>
<evidence type="ECO:0000256" key="1">
    <source>
        <dbReference type="ARBA" id="ARBA00004496"/>
    </source>
</evidence>
<evidence type="ECO:0000256" key="3">
    <source>
        <dbReference type="ARBA" id="ARBA00006019"/>
    </source>
</evidence>
<dbReference type="InterPro" id="IPR036388">
    <property type="entry name" value="WH-like_DNA-bd_sf"/>
</dbReference>
<dbReference type="STRING" id="1555241.A0A4P9WVC7"/>
<dbReference type="FunFam" id="1.20.1310.10:FF:000001">
    <property type="entry name" value="Cullin 3"/>
    <property type="match status" value="1"/>
</dbReference>
<dbReference type="SMART" id="SM00182">
    <property type="entry name" value="CULLIN"/>
    <property type="match status" value="1"/>
</dbReference>
<dbReference type="EMBL" id="ML014155">
    <property type="protein sequence ID" value="RKP02007.1"/>
    <property type="molecule type" value="Genomic_DNA"/>
</dbReference>
<evidence type="ECO:0000313" key="14">
    <source>
        <dbReference type="EMBL" id="RKO97269.1"/>
    </source>
</evidence>
<dbReference type="Pfam" id="PF10557">
    <property type="entry name" value="Cullin_Nedd8"/>
    <property type="match status" value="1"/>
</dbReference>
<evidence type="ECO:0000256" key="8">
    <source>
        <dbReference type="ARBA" id="ARBA00022843"/>
    </source>
</evidence>
<dbReference type="SUPFAM" id="SSF75632">
    <property type="entry name" value="Cullin homology domain"/>
    <property type="match status" value="1"/>
</dbReference>
<keyword evidence="7" id="KW-0833">Ubl conjugation pathway</keyword>
<evidence type="ECO:0000256" key="10">
    <source>
        <dbReference type="ARBA" id="ARBA00069612"/>
    </source>
</evidence>
<comment type="pathway">
    <text evidence="2">Protein modification; protein ubiquitination.</text>
</comment>
<evidence type="ECO:0000259" key="13">
    <source>
        <dbReference type="PROSITE" id="PS50069"/>
    </source>
</evidence>
<dbReference type="InterPro" id="IPR016157">
    <property type="entry name" value="Cullin_CS"/>
</dbReference>
<dbReference type="InterPro" id="IPR036317">
    <property type="entry name" value="Cullin_homology_sf"/>
</dbReference>
<dbReference type="AlphaFoldDB" id="A0A4P9WVC7"/>
<dbReference type="Proteomes" id="UP000268535">
    <property type="component" value="Unassembled WGS sequence"/>
</dbReference>
<comment type="similarity">
    <text evidence="3 11 12">Belongs to the cullin family.</text>
</comment>
<dbReference type="Pfam" id="PF26557">
    <property type="entry name" value="Cullin_AB"/>
    <property type="match status" value="1"/>
</dbReference>
<dbReference type="Gene3D" id="1.20.1310.10">
    <property type="entry name" value="Cullin Repeats"/>
    <property type="match status" value="4"/>
</dbReference>
<dbReference type="InterPro" id="IPR036390">
    <property type="entry name" value="WH_DNA-bd_sf"/>
</dbReference>
<dbReference type="InterPro" id="IPR059120">
    <property type="entry name" value="Cullin-like_AB"/>
</dbReference>
<dbReference type="InterPro" id="IPR019559">
    <property type="entry name" value="Cullin_neddylation_domain"/>
</dbReference>
<evidence type="ECO:0000313" key="17">
    <source>
        <dbReference type="Proteomes" id="UP000274922"/>
    </source>
</evidence>
<evidence type="ECO:0000256" key="7">
    <source>
        <dbReference type="ARBA" id="ARBA00022786"/>
    </source>
</evidence>
<keyword evidence="4" id="KW-0963">Cytoplasm</keyword>
<evidence type="ECO:0000256" key="5">
    <source>
        <dbReference type="ARBA" id="ARBA00022499"/>
    </source>
</evidence>
<organism evidence="14 16">
    <name type="scientific">Caulochytrium protostelioides</name>
    <dbReference type="NCBI Taxonomy" id="1555241"/>
    <lineage>
        <taxon>Eukaryota</taxon>
        <taxon>Fungi</taxon>
        <taxon>Fungi incertae sedis</taxon>
        <taxon>Chytridiomycota</taxon>
        <taxon>Chytridiomycota incertae sedis</taxon>
        <taxon>Chytridiomycetes</taxon>
        <taxon>Caulochytriales</taxon>
        <taxon>Caulochytriaceae</taxon>
        <taxon>Caulochytrium</taxon>
    </lineage>
</organism>
<protein>
    <recommendedName>
        <fullName evidence="10">Cullin-1</fullName>
    </recommendedName>
</protein>
<dbReference type="SMART" id="SM00884">
    <property type="entry name" value="Cullin_Nedd8"/>
    <property type="match status" value="1"/>
</dbReference>
<evidence type="ECO:0000256" key="12">
    <source>
        <dbReference type="RuleBase" id="RU003829"/>
    </source>
</evidence>
<dbReference type="Pfam" id="PF00888">
    <property type="entry name" value="Cullin"/>
    <property type="match status" value="1"/>
</dbReference>
<evidence type="ECO:0000256" key="6">
    <source>
        <dbReference type="ARBA" id="ARBA00022618"/>
    </source>
</evidence>
<dbReference type="FunFam" id="3.30.230.130:FF:000003">
    <property type="entry name" value="Cullin 2"/>
    <property type="match status" value="1"/>
</dbReference>
<dbReference type="EMBL" id="ML009335">
    <property type="protein sequence ID" value="RKO97269.1"/>
    <property type="molecule type" value="Genomic_DNA"/>
</dbReference>
<dbReference type="GO" id="GO:0005737">
    <property type="term" value="C:cytoplasm"/>
    <property type="evidence" value="ECO:0007669"/>
    <property type="project" value="UniProtKB-SubCell"/>
</dbReference>
<feature type="domain" description="Cullin family profile" evidence="13">
    <location>
        <begin position="397"/>
        <end position="634"/>
    </location>
</feature>
<dbReference type="PROSITE" id="PS01256">
    <property type="entry name" value="CULLIN_1"/>
    <property type="match status" value="1"/>
</dbReference>
<dbReference type="Gene3D" id="1.10.10.10">
    <property type="entry name" value="Winged helix-like DNA-binding domain superfamily/Winged helix DNA-binding domain"/>
    <property type="match status" value="2"/>
</dbReference>
<keyword evidence="5" id="KW-1017">Isopeptide bond</keyword>
<keyword evidence="9" id="KW-0131">Cell cycle</keyword>
<dbReference type="InterPro" id="IPR016159">
    <property type="entry name" value="Cullin_repeat-like_dom_sf"/>
</dbReference>
<dbReference type="FunFam" id="1.10.10.10:FF:000014">
    <property type="entry name" value="Cullin 1"/>
    <property type="match status" value="1"/>
</dbReference>
<proteinExistence type="inferred from homology"/>
<comment type="subcellular location">
    <subcellularLocation>
        <location evidence="1">Cytoplasm</location>
    </subcellularLocation>
</comment>
<dbReference type="OrthoDB" id="27073at2759"/>
<dbReference type="Gene3D" id="4.10.1030.10">
    <property type="entry name" value="Ring Box Chain A, domain 5"/>
    <property type="match status" value="1"/>
</dbReference>
<sequence>MGDIEATWAILHPGVDQILNRLLDGMSYTNWINMYTTVYNYCAMGSTSGGAEHSGSTSTAMVMGAQLYKNLRSHLNAHLNDLVLTAQRDNLTGVSLLQFYTQNWNSYTTATTYLNHIFHYLNRHWVKREIDEGRKEVYDIYTMSLVAWRNNLFAKVHRPVLKASLKLIEQQRDHNHIDTALIKLVTESFVSLGIDESMSSRSTMDVYNQYFDQPFLEATRDYYYVESRRFLATHSVPEYLKHIESRLAEESARVQVYLHPRTAGPLIKTCEATLIGAHVGVLQPEFQTLLDGERLDDLYRMYKILSRVPGGLNSLRTTFEEHVKRQGLAAVEKIAQESSDAAASAGAVDAALLAIHRQFSEMVQTCMEGEPGFVAALDKACRDFVNRNDVCKSGSSKSPELLAAFCDQMLRKSSKTEAGEIEETLNHVMTVFKYVEDKDVFQKFYSKALAKRLVNGLSASDDAEASMIAKLKEACGFEYTNKLQKMFQDMGLSKDLNDAFREQVRQHQEDQMTGIGGNSDLVDLNILVLGTASWPFTPPVTGFSYPDDLVKTYERFSRFFTNKHSGRKLNWLTHLSKGDLKTNCYKQKYTFLVSMYQMAVLLQYNNGTAFSWEELMQSTEISPDVLKAQIGNLLKARVLTVTSASLLRGLGEPGSTYTLNLDFKSKKIRVNLNMVIRNEMRQEADETHKHVEEDRKHLIQAAIVRIMKTRRQMKYQDLMSEVLTQLSTRFRPKVPDIKKCIDILLEKEYIERREGEKDVFAYVA</sequence>
<dbReference type="InterPro" id="IPR016158">
    <property type="entry name" value="Cullin_homology"/>
</dbReference>
<dbReference type="SUPFAM" id="SSF46785">
    <property type="entry name" value="Winged helix' DNA-binding domain"/>
    <property type="match status" value="1"/>
</dbReference>
<evidence type="ECO:0000313" key="15">
    <source>
        <dbReference type="EMBL" id="RKP02007.1"/>
    </source>
</evidence>
<reference evidence="16 17" key="1">
    <citation type="journal article" date="2018" name="Nat. Microbiol.">
        <title>Leveraging single-cell genomics to expand the fungal tree of life.</title>
        <authorList>
            <person name="Ahrendt S.R."/>
            <person name="Quandt C.A."/>
            <person name="Ciobanu D."/>
            <person name="Clum A."/>
            <person name="Salamov A."/>
            <person name="Andreopoulos B."/>
            <person name="Cheng J.F."/>
            <person name="Woyke T."/>
            <person name="Pelin A."/>
            <person name="Henrissat B."/>
            <person name="Reynolds N.K."/>
            <person name="Benny G.L."/>
            <person name="Smith M.E."/>
            <person name="James T.Y."/>
            <person name="Grigoriev I.V."/>
        </authorList>
    </citation>
    <scope>NUCLEOTIDE SEQUENCE [LARGE SCALE GENOMIC DNA]</scope>
    <source>
        <strain evidence="16 17">ATCC 52028</strain>
    </source>
</reference>
<evidence type="ECO:0000256" key="9">
    <source>
        <dbReference type="ARBA" id="ARBA00023306"/>
    </source>
</evidence>
<evidence type="ECO:0000256" key="4">
    <source>
        <dbReference type="ARBA" id="ARBA00022490"/>
    </source>
</evidence>
<dbReference type="GO" id="GO:0019005">
    <property type="term" value="C:SCF ubiquitin ligase complex"/>
    <property type="evidence" value="ECO:0007669"/>
    <property type="project" value="UniProtKB-ARBA"/>
</dbReference>
<gene>
    <name evidence="14" type="ORF">CAUPRSCDRAFT_6762</name>
    <name evidence="15" type="ORF">CXG81DRAFT_11298</name>
</gene>
<dbReference type="InterPro" id="IPR045093">
    <property type="entry name" value="Cullin"/>
</dbReference>
<name>A0A4P9WVC7_9FUNG</name>
<keyword evidence="17" id="KW-1185">Reference proteome</keyword>
<keyword evidence="6" id="KW-0132">Cell division</keyword>
<dbReference type="GO" id="GO:0031146">
    <property type="term" value="P:SCF-dependent proteasomal ubiquitin-dependent protein catabolic process"/>
    <property type="evidence" value="ECO:0007669"/>
    <property type="project" value="UniProtKB-ARBA"/>
</dbReference>
<dbReference type="PROSITE" id="PS50069">
    <property type="entry name" value="CULLIN_2"/>
    <property type="match status" value="1"/>
</dbReference>
<dbReference type="FunFam" id="1.20.1310.10:FF:000007">
    <property type="entry name" value="Cullin 1"/>
    <property type="match status" value="1"/>
</dbReference>
<dbReference type="GO" id="GO:0031625">
    <property type="term" value="F:ubiquitin protein ligase binding"/>
    <property type="evidence" value="ECO:0007669"/>
    <property type="project" value="InterPro"/>
</dbReference>
<dbReference type="SUPFAM" id="SSF74788">
    <property type="entry name" value="Cullin repeat-like"/>
    <property type="match status" value="1"/>
</dbReference>
<dbReference type="FunFam" id="1.20.1310.10:FF:000029">
    <property type="entry name" value="Cullin homolog 1"/>
    <property type="match status" value="1"/>
</dbReference>
<dbReference type="Proteomes" id="UP000274922">
    <property type="component" value="Unassembled WGS sequence"/>
</dbReference>
<reference evidence="14" key="3">
    <citation type="submission" date="2018-08" db="EMBL/GenBank/DDBJ databases">
        <title>Leveraging single-cell genomics to expand the Fungal Tree of Life.</title>
        <authorList>
            <consortium name="DOE Joint Genome Institute"/>
            <person name="Ahrendt S.R."/>
            <person name="Quandt C.A."/>
            <person name="Ciobanu D."/>
            <person name="Clum A."/>
            <person name="Salamov A."/>
            <person name="Andreopoulos B."/>
            <person name="Cheng J.-F."/>
            <person name="Woyke T."/>
            <person name="Pelin A."/>
            <person name="Henrissat B."/>
            <person name="Reynolds N."/>
            <person name="Benny G.L."/>
            <person name="Smith M.E."/>
            <person name="James T.Y."/>
            <person name="Grigoriev I.V."/>
        </authorList>
    </citation>
    <scope>NUCLEOTIDE SEQUENCE</scope>
    <source>
        <strain evidence="14">ATCC 52028</strain>
    </source>
</reference>
<evidence type="ECO:0000313" key="16">
    <source>
        <dbReference type="Proteomes" id="UP000268535"/>
    </source>
</evidence>
<evidence type="ECO:0000256" key="11">
    <source>
        <dbReference type="PROSITE-ProRule" id="PRU00330"/>
    </source>
</evidence>
<evidence type="ECO:0000256" key="2">
    <source>
        <dbReference type="ARBA" id="ARBA00004906"/>
    </source>
</evidence>
<reference evidence="15" key="2">
    <citation type="submission" date="2018-04" db="EMBL/GenBank/DDBJ databases">
        <title>Leveraging single-cell genomics to expand the Fungal Tree of Life.</title>
        <authorList>
            <consortium name="DOE Joint Genome Institute"/>
            <person name="Ahrendt S.R."/>
            <person name="Quandt C.A."/>
            <person name="Ciobanu D."/>
            <person name="Clum A."/>
            <person name="Salamov A."/>
            <person name="Andreopoulos B."/>
            <person name="Cheng J.-F."/>
            <person name="Woyke T."/>
            <person name="Pelin A."/>
            <person name="Henrissat B."/>
            <person name="Benny G.L."/>
            <person name="Smith M.E."/>
            <person name="James T.Y."/>
            <person name="Grigoriev I.V."/>
        </authorList>
    </citation>
    <scope>NUCLEOTIDE SEQUENCE</scope>
    <source>
        <strain evidence="15">ATCC 52028</strain>
    </source>
</reference>
<accession>A0A4P9WVC7</accession>
<dbReference type="PANTHER" id="PTHR11932">
    <property type="entry name" value="CULLIN"/>
    <property type="match status" value="1"/>
</dbReference>